<dbReference type="OrthoDB" id="8609993at2759"/>
<evidence type="ECO:0000259" key="6">
    <source>
        <dbReference type="PROSITE" id="PS50055"/>
    </source>
</evidence>
<sequence length="391" mass="44404">MDTPEIIFTCLGIGLLMICAICSLFACAQATTANKKEKKRQSDPKTQENGVVVIGGGRGGGDHQHPPTVNKIAAMPIETRKDDNYNADNLGGDDNRISGTSKSDHATDHFLREMSSTSPNRRRLLEDEFEVLSKTEAKRSTTRRGDGIACAATRNDDANRYADIVPYEHTLVPLTRHHYINASFVQGEGDAQRFIATQAPIGPEEKRKISTVDEFWMMIMQYNVECIVMLTDLFEDYTQKCAQYWPKTIGYRQKFGDVEVKLVAEAEMGHYIHREFDIFTSTGTRQVSHFQFLNWKDNEAPNIPNFLDFLLKIRSRHYDSPVVVHCSAGIGRTGVFVCTDNIINRINNEGIIDVFSEVNRARQQRPRMVHTLTQYIAIYDLIEAYLRLNKQ</sequence>
<feature type="domain" description="Tyrosine specific protein phosphatases" evidence="7">
    <location>
        <begin position="307"/>
        <end position="376"/>
    </location>
</feature>
<dbReference type="Gene3D" id="3.90.190.10">
    <property type="entry name" value="Protein tyrosine phosphatase superfamily"/>
    <property type="match status" value="1"/>
</dbReference>
<keyword evidence="5" id="KW-1133">Transmembrane helix</keyword>
<gene>
    <name evidence="8" type="ORF">CBOVIS_LOCUS9793</name>
</gene>
<evidence type="ECO:0000313" key="9">
    <source>
        <dbReference type="Proteomes" id="UP000494206"/>
    </source>
</evidence>
<evidence type="ECO:0000313" key="8">
    <source>
        <dbReference type="EMBL" id="CAB3407946.1"/>
    </source>
</evidence>
<keyword evidence="5" id="KW-0812">Transmembrane</keyword>
<dbReference type="GO" id="GO:0045202">
    <property type="term" value="C:synapse"/>
    <property type="evidence" value="ECO:0007669"/>
    <property type="project" value="UniProtKB-ARBA"/>
</dbReference>
<dbReference type="AlphaFoldDB" id="A0A8S1F7V7"/>
<dbReference type="InterPro" id="IPR016130">
    <property type="entry name" value="Tyr_Pase_AS"/>
</dbReference>
<keyword evidence="9" id="KW-1185">Reference proteome</keyword>
<dbReference type="GO" id="GO:0008045">
    <property type="term" value="P:motor neuron axon guidance"/>
    <property type="evidence" value="ECO:0007669"/>
    <property type="project" value="TreeGrafter"/>
</dbReference>
<protein>
    <recommendedName>
        <fullName evidence="1">protein-tyrosine-phosphatase</fullName>
        <ecNumber evidence="1">3.1.3.48</ecNumber>
    </recommendedName>
</protein>
<dbReference type="Pfam" id="PF00102">
    <property type="entry name" value="Y_phosphatase"/>
    <property type="match status" value="1"/>
</dbReference>
<dbReference type="PRINTS" id="PR00700">
    <property type="entry name" value="PRTYPHPHTASE"/>
</dbReference>
<evidence type="ECO:0000256" key="1">
    <source>
        <dbReference type="ARBA" id="ARBA00013064"/>
    </source>
</evidence>
<comment type="caution">
    <text evidence="8">The sequence shown here is derived from an EMBL/GenBank/DDBJ whole genome shotgun (WGS) entry which is preliminary data.</text>
</comment>
<evidence type="ECO:0000256" key="5">
    <source>
        <dbReference type="SAM" id="Phobius"/>
    </source>
</evidence>
<keyword evidence="5" id="KW-0472">Membrane</keyword>
<dbReference type="PROSITE" id="PS00383">
    <property type="entry name" value="TYR_PHOSPHATASE_1"/>
    <property type="match status" value="1"/>
</dbReference>
<evidence type="ECO:0000256" key="2">
    <source>
        <dbReference type="ARBA" id="ARBA00022801"/>
    </source>
</evidence>
<feature type="transmembrane region" description="Helical" evidence="5">
    <location>
        <begin position="6"/>
        <end position="30"/>
    </location>
</feature>
<dbReference type="InterPro" id="IPR003595">
    <property type="entry name" value="Tyr_Pase_cat"/>
</dbReference>
<keyword evidence="2" id="KW-0378">Hydrolase</keyword>
<dbReference type="InterPro" id="IPR000242">
    <property type="entry name" value="PTP_cat"/>
</dbReference>
<feature type="domain" description="Tyrosine-protein phosphatase" evidence="6">
    <location>
        <begin position="125"/>
        <end position="385"/>
    </location>
</feature>
<proteinExistence type="predicted"/>
<keyword evidence="3" id="KW-0904">Protein phosphatase</keyword>
<dbReference type="InterPro" id="IPR029021">
    <property type="entry name" value="Prot-tyrosine_phosphatase-like"/>
</dbReference>
<dbReference type="CDD" id="cd00047">
    <property type="entry name" value="PTPc"/>
    <property type="match status" value="1"/>
</dbReference>
<comment type="catalytic activity">
    <reaction evidence="4">
        <text>O-phospho-L-tyrosyl-[protein] + H2O = L-tyrosyl-[protein] + phosphate</text>
        <dbReference type="Rhea" id="RHEA:10684"/>
        <dbReference type="Rhea" id="RHEA-COMP:10136"/>
        <dbReference type="Rhea" id="RHEA-COMP:20101"/>
        <dbReference type="ChEBI" id="CHEBI:15377"/>
        <dbReference type="ChEBI" id="CHEBI:43474"/>
        <dbReference type="ChEBI" id="CHEBI:46858"/>
        <dbReference type="ChEBI" id="CHEBI:61978"/>
        <dbReference type="EC" id="3.1.3.48"/>
    </reaction>
</comment>
<evidence type="ECO:0000256" key="3">
    <source>
        <dbReference type="ARBA" id="ARBA00022912"/>
    </source>
</evidence>
<reference evidence="8 9" key="1">
    <citation type="submission" date="2020-04" db="EMBL/GenBank/DDBJ databases">
        <authorList>
            <person name="Laetsch R D."/>
            <person name="Stevens L."/>
            <person name="Kumar S."/>
            <person name="Blaxter L. M."/>
        </authorList>
    </citation>
    <scope>NUCLEOTIDE SEQUENCE [LARGE SCALE GENOMIC DNA]</scope>
</reference>
<dbReference type="GO" id="GO:0004725">
    <property type="term" value="F:protein tyrosine phosphatase activity"/>
    <property type="evidence" value="ECO:0007669"/>
    <property type="project" value="UniProtKB-EC"/>
</dbReference>
<dbReference type="InterPro" id="IPR050348">
    <property type="entry name" value="Protein-Tyr_Phosphatase"/>
</dbReference>
<dbReference type="PROSITE" id="PS50055">
    <property type="entry name" value="TYR_PHOSPHATASE_PTP"/>
    <property type="match status" value="1"/>
</dbReference>
<evidence type="ECO:0000259" key="7">
    <source>
        <dbReference type="PROSITE" id="PS50056"/>
    </source>
</evidence>
<dbReference type="PANTHER" id="PTHR19134:SF548">
    <property type="entry name" value="TYROSINE-PROTEIN PHOSPHATASE"/>
    <property type="match status" value="1"/>
</dbReference>
<dbReference type="FunFam" id="3.90.190.10:FF:000102">
    <property type="entry name" value="Receptor-type tyrosine-protein phosphatase"/>
    <property type="match status" value="1"/>
</dbReference>
<evidence type="ECO:0000256" key="4">
    <source>
        <dbReference type="ARBA" id="ARBA00051722"/>
    </source>
</evidence>
<dbReference type="Proteomes" id="UP000494206">
    <property type="component" value="Unassembled WGS sequence"/>
</dbReference>
<accession>A0A8S1F7V7</accession>
<dbReference type="SMART" id="SM00194">
    <property type="entry name" value="PTPc"/>
    <property type="match status" value="1"/>
</dbReference>
<name>A0A8S1F7V7_9PELO</name>
<dbReference type="EMBL" id="CADEPM010000006">
    <property type="protein sequence ID" value="CAB3407946.1"/>
    <property type="molecule type" value="Genomic_DNA"/>
</dbReference>
<organism evidence="8 9">
    <name type="scientific">Caenorhabditis bovis</name>
    <dbReference type="NCBI Taxonomy" id="2654633"/>
    <lineage>
        <taxon>Eukaryota</taxon>
        <taxon>Metazoa</taxon>
        <taxon>Ecdysozoa</taxon>
        <taxon>Nematoda</taxon>
        <taxon>Chromadorea</taxon>
        <taxon>Rhabditida</taxon>
        <taxon>Rhabditina</taxon>
        <taxon>Rhabditomorpha</taxon>
        <taxon>Rhabditoidea</taxon>
        <taxon>Rhabditidae</taxon>
        <taxon>Peloderinae</taxon>
        <taxon>Caenorhabditis</taxon>
    </lineage>
</organism>
<dbReference type="PANTHER" id="PTHR19134">
    <property type="entry name" value="RECEPTOR-TYPE TYROSINE-PROTEIN PHOSPHATASE"/>
    <property type="match status" value="1"/>
</dbReference>
<dbReference type="EC" id="3.1.3.48" evidence="1"/>
<dbReference type="SMART" id="SM00404">
    <property type="entry name" value="PTPc_motif"/>
    <property type="match status" value="1"/>
</dbReference>
<dbReference type="SUPFAM" id="SSF52799">
    <property type="entry name" value="(Phosphotyrosine protein) phosphatases II"/>
    <property type="match status" value="1"/>
</dbReference>
<dbReference type="InterPro" id="IPR000387">
    <property type="entry name" value="Tyr_Pase_dom"/>
</dbReference>
<dbReference type="PROSITE" id="PS50056">
    <property type="entry name" value="TYR_PHOSPHATASE_2"/>
    <property type="match status" value="1"/>
</dbReference>